<dbReference type="Proteomes" id="UP000612746">
    <property type="component" value="Unassembled WGS sequence"/>
</dbReference>
<protein>
    <submittedName>
        <fullName evidence="1">Uncharacterized protein</fullName>
    </submittedName>
</protein>
<comment type="caution">
    <text evidence="1">The sequence shown here is derived from an EMBL/GenBank/DDBJ whole genome shotgun (WGS) entry which is preliminary data.</text>
</comment>
<proteinExistence type="predicted"/>
<evidence type="ECO:0000313" key="2">
    <source>
        <dbReference type="Proteomes" id="UP000612746"/>
    </source>
</evidence>
<reference evidence="1" key="1">
    <citation type="submission" date="2020-12" db="EMBL/GenBank/DDBJ databases">
        <title>Metabolic potential, ecology and presence of endohyphal bacteria is reflected in genomic diversity of Mucoromycotina.</title>
        <authorList>
            <person name="Muszewska A."/>
            <person name="Okrasinska A."/>
            <person name="Steczkiewicz K."/>
            <person name="Drgas O."/>
            <person name="Orlowska M."/>
            <person name="Perlinska-Lenart U."/>
            <person name="Aleksandrzak-Piekarczyk T."/>
            <person name="Szatraj K."/>
            <person name="Zielenkiewicz U."/>
            <person name="Pilsyk S."/>
            <person name="Malc E."/>
            <person name="Mieczkowski P."/>
            <person name="Kruszewska J.S."/>
            <person name="Biernat P."/>
            <person name="Pawlowska J."/>
        </authorList>
    </citation>
    <scope>NUCLEOTIDE SEQUENCE</scope>
    <source>
        <strain evidence="1">WA0000051536</strain>
    </source>
</reference>
<evidence type="ECO:0000313" key="1">
    <source>
        <dbReference type="EMBL" id="KAG2173575.1"/>
    </source>
</evidence>
<name>A0A8H7PH44_9FUNG</name>
<keyword evidence="2" id="KW-1185">Reference proteome</keyword>
<dbReference type="AlphaFoldDB" id="A0A8H7PH44"/>
<gene>
    <name evidence="1" type="ORF">INT44_007166</name>
</gene>
<organism evidence="1 2">
    <name type="scientific">Umbelopsis vinacea</name>
    <dbReference type="NCBI Taxonomy" id="44442"/>
    <lineage>
        <taxon>Eukaryota</taxon>
        <taxon>Fungi</taxon>
        <taxon>Fungi incertae sedis</taxon>
        <taxon>Mucoromycota</taxon>
        <taxon>Mucoromycotina</taxon>
        <taxon>Umbelopsidomycetes</taxon>
        <taxon>Umbelopsidales</taxon>
        <taxon>Umbelopsidaceae</taxon>
        <taxon>Umbelopsis</taxon>
    </lineage>
</organism>
<accession>A0A8H7PH44</accession>
<sequence length="105" mass="11809">MPEYTDQTTRPWMDGQQRRQHDRFMGKRCNNAGQADLCARQVGICMSCARKEIAERGPEHFGCNLIIPDGCLDDCFVMDVRSGITRFRNASQGIPPYASIPFVPG</sequence>
<dbReference type="EMBL" id="JAEPRA010000018">
    <property type="protein sequence ID" value="KAG2173575.1"/>
    <property type="molecule type" value="Genomic_DNA"/>
</dbReference>